<evidence type="ECO:0000313" key="7">
    <source>
        <dbReference type="EMBL" id="MCL7027224.1"/>
    </source>
</evidence>
<name>A0AA41S135_PAPNU</name>
<reference evidence="7" key="1">
    <citation type="submission" date="2022-03" db="EMBL/GenBank/DDBJ databases">
        <title>A functionally conserved STORR gene fusion in Papaver species that diverged 16.8 million years ago.</title>
        <authorList>
            <person name="Catania T."/>
        </authorList>
    </citation>
    <scope>NUCLEOTIDE SEQUENCE</scope>
    <source>
        <strain evidence="7">S-191538</strain>
    </source>
</reference>
<keyword evidence="1" id="KW-0132">Cell division</keyword>
<dbReference type="InterPro" id="IPR039361">
    <property type="entry name" value="Cyclin"/>
</dbReference>
<dbReference type="AlphaFoldDB" id="A0AA41S135"/>
<dbReference type="InterPro" id="IPR013763">
    <property type="entry name" value="Cyclin-like_dom"/>
</dbReference>
<dbReference type="InterPro" id="IPR006671">
    <property type="entry name" value="Cyclin_N"/>
</dbReference>
<comment type="caution">
    <text evidence="7">The sequence shown here is derived from an EMBL/GenBank/DDBJ whole genome shotgun (WGS) entry which is preliminary data.</text>
</comment>
<gene>
    <name evidence="7" type="ORF">MKW94_004176</name>
</gene>
<dbReference type="PANTHER" id="PTHR10177">
    <property type="entry name" value="CYCLINS"/>
    <property type="match status" value="1"/>
</dbReference>
<dbReference type="EMBL" id="JAJJMA010065726">
    <property type="protein sequence ID" value="MCL7027224.1"/>
    <property type="molecule type" value="Genomic_DNA"/>
</dbReference>
<keyword evidence="3" id="KW-0131">Cell cycle</keyword>
<dbReference type="SMART" id="SM01332">
    <property type="entry name" value="Cyclin_C"/>
    <property type="match status" value="1"/>
</dbReference>
<organism evidence="7 8">
    <name type="scientific">Papaver nudicaule</name>
    <name type="common">Iceland poppy</name>
    <dbReference type="NCBI Taxonomy" id="74823"/>
    <lineage>
        <taxon>Eukaryota</taxon>
        <taxon>Viridiplantae</taxon>
        <taxon>Streptophyta</taxon>
        <taxon>Embryophyta</taxon>
        <taxon>Tracheophyta</taxon>
        <taxon>Spermatophyta</taxon>
        <taxon>Magnoliopsida</taxon>
        <taxon>Ranunculales</taxon>
        <taxon>Papaveraceae</taxon>
        <taxon>Papaveroideae</taxon>
        <taxon>Papaver</taxon>
    </lineage>
</organism>
<evidence type="ECO:0000256" key="2">
    <source>
        <dbReference type="ARBA" id="ARBA00023127"/>
    </source>
</evidence>
<keyword evidence="2 4" id="KW-0195">Cyclin</keyword>
<evidence type="ECO:0008006" key="9">
    <source>
        <dbReference type="Google" id="ProtNLM"/>
    </source>
</evidence>
<dbReference type="Pfam" id="PF02984">
    <property type="entry name" value="Cyclin_C"/>
    <property type="match status" value="1"/>
</dbReference>
<keyword evidence="8" id="KW-1185">Reference proteome</keyword>
<accession>A0AA41S135</accession>
<dbReference type="Proteomes" id="UP001177140">
    <property type="component" value="Unassembled WGS sequence"/>
</dbReference>
<evidence type="ECO:0000256" key="4">
    <source>
        <dbReference type="RuleBase" id="RU000383"/>
    </source>
</evidence>
<dbReference type="Pfam" id="PF00134">
    <property type="entry name" value="Cyclin_N"/>
    <property type="match status" value="1"/>
</dbReference>
<protein>
    <recommendedName>
        <fullName evidence="9">B-like cyclin</fullName>
    </recommendedName>
</protein>
<proteinExistence type="inferred from homology"/>
<feature type="domain" description="Cyclin C-terminal" evidence="6">
    <location>
        <begin position="49"/>
        <end position="146"/>
    </location>
</feature>
<feature type="domain" description="Cyclin-like" evidence="5">
    <location>
        <begin position="53"/>
        <end position="135"/>
    </location>
</feature>
<evidence type="ECO:0000259" key="6">
    <source>
        <dbReference type="SMART" id="SM01332"/>
    </source>
</evidence>
<evidence type="ECO:0000259" key="5">
    <source>
        <dbReference type="SMART" id="SM00385"/>
    </source>
</evidence>
<comment type="similarity">
    <text evidence="4">Belongs to the cyclin family.</text>
</comment>
<sequence length="146" mass="16431">MLIAGKYEEDYPPGVEEYVAIVSGLYNREQILAMEKSVLETLGWTLTVPNTYHFLIRFVKAAGADKEMEDMAFFMAELGLMQYAMIKYSPSMLAASAVYAAKLHLKITPIWNDSLELHTGFSEHEVIECAQQLASFHSDELPLTFG</sequence>
<dbReference type="SUPFAM" id="SSF47954">
    <property type="entry name" value="Cyclin-like"/>
    <property type="match status" value="2"/>
</dbReference>
<evidence type="ECO:0000256" key="1">
    <source>
        <dbReference type="ARBA" id="ARBA00022618"/>
    </source>
</evidence>
<dbReference type="InterPro" id="IPR036915">
    <property type="entry name" value="Cyclin-like_sf"/>
</dbReference>
<evidence type="ECO:0000313" key="8">
    <source>
        <dbReference type="Proteomes" id="UP001177140"/>
    </source>
</evidence>
<dbReference type="InterPro" id="IPR004367">
    <property type="entry name" value="Cyclin_C-dom"/>
</dbReference>
<dbReference type="Gene3D" id="1.10.472.10">
    <property type="entry name" value="Cyclin-like"/>
    <property type="match status" value="2"/>
</dbReference>
<evidence type="ECO:0000256" key="3">
    <source>
        <dbReference type="ARBA" id="ARBA00023306"/>
    </source>
</evidence>
<dbReference type="GO" id="GO:0051301">
    <property type="term" value="P:cell division"/>
    <property type="evidence" value="ECO:0007669"/>
    <property type="project" value="UniProtKB-KW"/>
</dbReference>
<dbReference type="SMART" id="SM00385">
    <property type="entry name" value="CYCLIN"/>
    <property type="match status" value="1"/>
</dbReference>